<protein>
    <submittedName>
        <fullName evidence="2">Uncharacterized protein</fullName>
    </submittedName>
</protein>
<dbReference type="Proteomes" id="UP001138500">
    <property type="component" value="Unassembled WGS sequence"/>
</dbReference>
<feature type="non-terminal residue" evidence="2">
    <location>
        <position position="1"/>
    </location>
</feature>
<feature type="region of interest" description="Disordered" evidence="1">
    <location>
        <begin position="636"/>
        <end position="660"/>
    </location>
</feature>
<feature type="compositionally biased region" description="Low complexity" evidence="1">
    <location>
        <begin position="535"/>
        <end position="556"/>
    </location>
</feature>
<evidence type="ECO:0000256" key="1">
    <source>
        <dbReference type="SAM" id="MobiDB-lite"/>
    </source>
</evidence>
<dbReference type="OrthoDB" id="3944128at2759"/>
<keyword evidence="3" id="KW-1185">Reference proteome</keyword>
<reference evidence="2 3" key="1">
    <citation type="journal article" date="2018" name="IMA Fungus">
        <title>IMA Genome-F 10: Nine draft genome sequences of Claviceps purpurea s.lat., including C. arundinis, C. humidiphila, and C. cf. spartinae, pseudomolecules for the pitch canker pathogen Fusarium circinatum, draft genome of Davidsoniella eucalypti, Grosmannia galeiformis, Quambalaria eucalypti, and Teratosphaeria destructans.</title>
        <authorList>
            <person name="Wingfield B.D."/>
            <person name="Liu M."/>
            <person name="Nguyen H.D."/>
            <person name="Lane F.A."/>
            <person name="Morgan S.W."/>
            <person name="De Vos L."/>
            <person name="Wilken P.M."/>
            <person name="Duong T.A."/>
            <person name="Aylward J."/>
            <person name="Coetzee M.P."/>
            <person name="Dadej K."/>
            <person name="De Beer Z.W."/>
            <person name="Findlay W."/>
            <person name="Havenga M."/>
            <person name="Kolarik M."/>
            <person name="Menzies J.G."/>
            <person name="Naidoo K."/>
            <person name="Pochopski O."/>
            <person name="Shoukouhi P."/>
            <person name="Santana Q.C."/>
            <person name="Seifert K.A."/>
            <person name="Soal N."/>
            <person name="Steenkamp E.T."/>
            <person name="Tatham C.T."/>
            <person name="van der Nest M.A."/>
            <person name="Wingfield M.J."/>
        </authorList>
    </citation>
    <scope>NUCLEOTIDE SEQUENCE [LARGE SCALE GENOMIC DNA]</scope>
    <source>
        <strain evidence="2">CMW44962</strain>
    </source>
</reference>
<dbReference type="EMBL" id="RIBY02000347">
    <property type="protein sequence ID" value="KAH9843440.1"/>
    <property type="molecule type" value="Genomic_DNA"/>
</dbReference>
<proteinExistence type="predicted"/>
<gene>
    <name evidence="2" type="ORF">Tdes44962_MAKER07383</name>
</gene>
<accession>A0A9W7W5Z5</accession>
<sequence length="1033" mass="106869">RHTIDHLDRDCADNFEDYQIVAIDQWHWQVPLFQSAWLLLTFVLGFAYASACVSQSVVYSSWQADTATTCLASSASTFLAANITTLCDGYPRVVGTVTPTSTSYSFYNGSTAITGVMPICTIAGDDCSRYKSSWTSASEAYNTLVSAYYTWFTLDAAATALTTGNDLIGYSTIKLNGSNTSLPTLTINNLKLTPSPPAIISGCTGCASSSYYRFAAWQQVGSIRNASLISEDQDPYYIMPGTRWVVHPPLQEWPGAWQHARCAATQESTDSDSCGPCTIHGGNVRLYYFPVTDNASRNQCASTTTDTGTVCPFGRTIPVTATNDGSGPGPDQQPCSYYPMSLTSVPDSGSSMIFNGQTFYANKAYISLEEVYATNGCGQVGQKHGGTILALQSSDIYSIYDAGDPMYAYTNFRTATSFNFADLNPNVPGIAYNGAKGCRWEEPPGPAITSAFYGINWHGHRLFGVNINGQRYNECQIIMDAGYAPVLAVPPQILTIDPEWSSCALNLNGLYDPPHPLEAATSEFGVSMITLKASPASSATSPGAPKTTEATATSTSLAQDTGSLPSTAQPASTLLWPGSSTLQPESISRAQGAASDSTAVNDPAQATGSRSDHSTDIDQATTVLFDFGRTSNSAVNTHGSVLEDPVSEDLRSAPAESSIPGASPDVTTVVVGSQLYTVSKASNSQVVVNDGTLPADNAETIIDGQTMQNADPSGIIIESSTIIVAQLSGTVLGSGNALVPAATTAVVESQAITISEAGQSAVVIDGETVSAGQSELTMDGQTVKSIDSTELLIGTSTIGLPTTDDFVTAPGDGQDSAATTALIGSQVFTISRADSSELVVNGVTLVASGTHAIVDGQTVAAIGVSGVIIGASTIAIPAAARTSEDPSITFMASGQAFTATKGSNGVVFIGSAVLSSGAETIIDGVTISAGGSDLVLDGTSTLSFSMQSKIAVPHAAATFGAGGEVFTASEVQVTSGKIELAAIAVGSTTIVPGQQLTLDGVVISAGNDGLVIGNTATVALLLGSSNYEGFYVS</sequence>
<comment type="caution">
    <text evidence="2">The sequence shown here is derived from an EMBL/GenBank/DDBJ whole genome shotgun (WGS) entry which is preliminary data.</text>
</comment>
<feature type="region of interest" description="Disordered" evidence="1">
    <location>
        <begin position="535"/>
        <end position="617"/>
    </location>
</feature>
<evidence type="ECO:0000313" key="2">
    <source>
        <dbReference type="EMBL" id="KAH9843440.1"/>
    </source>
</evidence>
<name>A0A9W7W5Z5_9PEZI</name>
<reference evidence="2 3" key="2">
    <citation type="journal article" date="2021" name="Curr. Genet.">
        <title>Genetic response to nitrogen starvation in the aggressive Eucalyptus foliar pathogen Teratosphaeria destructans.</title>
        <authorList>
            <person name="Havenga M."/>
            <person name="Wingfield B.D."/>
            <person name="Wingfield M.J."/>
            <person name="Dreyer L.L."/>
            <person name="Roets F."/>
            <person name="Aylward J."/>
        </authorList>
    </citation>
    <scope>NUCLEOTIDE SEQUENCE [LARGE SCALE GENOMIC DNA]</scope>
    <source>
        <strain evidence="2">CMW44962</strain>
    </source>
</reference>
<feature type="compositionally biased region" description="Polar residues" evidence="1">
    <location>
        <begin position="557"/>
        <end position="609"/>
    </location>
</feature>
<dbReference type="AlphaFoldDB" id="A0A9W7W5Z5"/>
<evidence type="ECO:0000313" key="3">
    <source>
        <dbReference type="Proteomes" id="UP001138500"/>
    </source>
</evidence>
<organism evidence="2 3">
    <name type="scientific">Teratosphaeria destructans</name>
    <dbReference type="NCBI Taxonomy" id="418781"/>
    <lineage>
        <taxon>Eukaryota</taxon>
        <taxon>Fungi</taxon>
        <taxon>Dikarya</taxon>
        <taxon>Ascomycota</taxon>
        <taxon>Pezizomycotina</taxon>
        <taxon>Dothideomycetes</taxon>
        <taxon>Dothideomycetidae</taxon>
        <taxon>Mycosphaerellales</taxon>
        <taxon>Teratosphaeriaceae</taxon>
        <taxon>Teratosphaeria</taxon>
    </lineage>
</organism>